<dbReference type="PANTHER" id="PTHR10009:SF8">
    <property type="entry name" value="IP19120P"/>
    <property type="match status" value="1"/>
</dbReference>
<comment type="subcellular location">
    <subcellularLocation>
        <location evidence="1">Secreted</location>
    </subcellularLocation>
</comment>
<name>A0ABD2N6Z4_9CUCU</name>
<dbReference type="Gene3D" id="2.120.10.30">
    <property type="entry name" value="TolB, C-terminal domain"/>
    <property type="match status" value="1"/>
</dbReference>
<comment type="caution">
    <text evidence="5">The sequence shown here is derived from an EMBL/GenBank/DDBJ whole genome shotgun (WGS) entry which is preliminary data.</text>
</comment>
<comment type="similarity">
    <text evidence="2">Belongs to the major royal jelly protein family.</text>
</comment>
<keyword evidence="4" id="KW-0732">Signal</keyword>
<evidence type="ECO:0000256" key="1">
    <source>
        <dbReference type="ARBA" id="ARBA00004613"/>
    </source>
</evidence>
<dbReference type="AlphaFoldDB" id="A0ABD2N6Z4"/>
<keyword evidence="6" id="KW-1185">Reference proteome</keyword>
<dbReference type="EMBL" id="JABFTP020000062">
    <property type="protein sequence ID" value="KAL3274491.1"/>
    <property type="molecule type" value="Genomic_DNA"/>
</dbReference>
<dbReference type="Proteomes" id="UP001516400">
    <property type="component" value="Unassembled WGS sequence"/>
</dbReference>
<accession>A0ABD2N6Z4</accession>
<sequence length="196" mass="21840">MFEVFDFRKLVTPPPRWRGMKFGDVSAVNSLGCPLRKCPPKVVAFYLKTNRRVKVLELSGIVAQPSRLQYLAVEYAPDGRPYVYISDAATRSVLVFDVAGNRGYRVVLPKAVVGTCRRDVLYIALVQKGCGNNFLIFTYLGSPRIFSIRTDYLRAGCASGKIQDLGIKPNKLVFLGTDLGSARDLQMGYKHSILAR</sequence>
<reference evidence="5 6" key="1">
    <citation type="journal article" date="2021" name="BMC Biol.">
        <title>Horizontally acquired antibacterial genes associated with adaptive radiation of ladybird beetles.</title>
        <authorList>
            <person name="Li H.S."/>
            <person name="Tang X.F."/>
            <person name="Huang Y.H."/>
            <person name="Xu Z.Y."/>
            <person name="Chen M.L."/>
            <person name="Du X.Y."/>
            <person name="Qiu B.Y."/>
            <person name="Chen P.T."/>
            <person name="Zhang W."/>
            <person name="Slipinski A."/>
            <person name="Escalona H.E."/>
            <person name="Waterhouse R.M."/>
            <person name="Zwick A."/>
            <person name="Pang H."/>
        </authorList>
    </citation>
    <scope>NUCLEOTIDE SEQUENCE [LARGE SCALE GENOMIC DNA]</scope>
    <source>
        <strain evidence="5">SYSU2018</strain>
    </source>
</reference>
<dbReference type="PANTHER" id="PTHR10009">
    <property type="entry name" value="PROTEIN YELLOW-RELATED"/>
    <property type="match status" value="1"/>
</dbReference>
<evidence type="ECO:0000313" key="5">
    <source>
        <dbReference type="EMBL" id="KAL3274491.1"/>
    </source>
</evidence>
<gene>
    <name evidence="5" type="ORF">HHI36_015874</name>
</gene>
<evidence type="ECO:0000256" key="3">
    <source>
        <dbReference type="ARBA" id="ARBA00022525"/>
    </source>
</evidence>
<organism evidence="5 6">
    <name type="scientific">Cryptolaemus montrouzieri</name>
    <dbReference type="NCBI Taxonomy" id="559131"/>
    <lineage>
        <taxon>Eukaryota</taxon>
        <taxon>Metazoa</taxon>
        <taxon>Ecdysozoa</taxon>
        <taxon>Arthropoda</taxon>
        <taxon>Hexapoda</taxon>
        <taxon>Insecta</taxon>
        <taxon>Pterygota</taxon>
        <taxon>Neoptera</taxon>
        <taxon>Endopterygota</taxon>
        <taxon>Coleoptera</taxon>
        <taxon>Polyphaga</taxon>
        <taxon>Cucujiformia</taxon>
        <taxon>Coccinelloidea</taxon>
        <taxon>Coccinellidae</taxon>
        <taxon>Scymninae</taxon>
        <taxon>Scymnini</taxon>
        <taxon>Cryptolaemus</taxon>
    </lineage>
</organism>
<protein>
    <submittedName>
        <fullName evidence="5">Uncharacterized protein</fullName>
    </submittedName>
</protein>
<keyword evidence="3" id="KW-0964">Secreted</keyword>
<dbReference type="GO" id="GO:0005576">
    <property type="term" value="C:extracellular region"/>
    <property type="evidence" value="ECO:0007669"/>
    <property type="project" value="UniProtKB-SubCell"/>
</dbReference>
<evidence type="ECO:0000313" key="6">
    <source>
        <dbReference type="Proteomes" id="UP001516400"/>
    </source>
</evidence>
<dbReference type="InterPro" id="IPR017996">
    <property type="entry name" value="MRJP/yellow-related"/>
</dbReference>
<dbReference type="Pfam" id="PF03022">
    <property type="entry name" value="MRJP"/>
    <property type="match status" value="1"/>
</dbReference>
<proteinExistence type="inferred from homology"/>
<evidence type="ECO:0000256" key="2">
    <source>
        <dbReference type="ARBA" id="ARBA00009127"/>
    </source>
</evidence>
<evidence type="ECO:0000256" key="4">
    <source>
        <dbReference type="ARBA" id="ARBA00022729"/>
    </source>
</evidence>
<dbReference type="InterPro" id="IPR011042">
    <property type="entry name" value="6-blade_b-propeller_TolB-like"/>
</dbReference>